<dbReference type="OrthoDB" id="5880263at2"/>
<dbReference type="Pfam" id="PF14567">
    <property type="entry name" value="SUKH_5"/>
    <property type="match status" value="1"/>
</dbReference>
<dbReference type="EMBL" id="CP009498">
    <property type="protein sequence ID" value="AKL97873.1"/>
    <property type="molecule type" value="Genomic_DNA"/>
</dbReference>
<dbReference type="AlphaFoldDB" id="A0A0G3WHR9"/>
<dbReference type="InterPro" id="IPR037883">
    <property type="entry name" value="Knr4/Smi1-like_sf"/>
</dbReference>
<evidence type="ECO:0000313" key="2">
    <source>
        <dbReference type="EMBL" id="AKL97873.1"/>
    </source>
</evidence>
<dbReference type="KEGG" id="epo:Epro_0494"/>
<name>A0A0G3WHR9_9BACT</name>
<gene>
    <name evidence="2" type="primary">yobK</name>
    <name evidence="2" type="ORF">Epro_0494</name>
</gene>
<dbReference type="SMART" id="SM00860">
    <property type="entry name" value="SMI1_KNR4"/>
    <property type="match status" value="1"/>
</dbReference>
<dbReference type="InterPro" id="IPR018958">
    <property type="entry name" value="Knr4/Smi1-like_dom"/>
</dbReference>
<sequence length="156" mass="18343">MHTYEEIEHLVEKYKSAAFFTGGVCESKIKDAQQQLGVSFPEQYKWFLSKYGHGGVNGSWIEGIGKSSEYPVVEQTKSIRKYSRKNLNNQWVIIYDVDEYYYCLSCEDGKVRDWDLSGKTYYEIDSFLDFLYTIIMESVDNDGNIYRDEWKKIALK</sequence>
<dbReference type="SUPFAM" id="SSF160631">
    <property type="entry name" value="SMI1/KNR4-like"/>
    <property type="match status" value="1"/>
</dbReference>
<dbReference type="Proteomes" id="UP000035337">
    <property type="component" value="Chromosome"/>
</dbReference>
<keyword evidence="3" id="KW-1185">Reference proteome</keyword>
<evidence type="ECO:0000313" key="3">
    <source>
        <dbReference type="Proteomes" id="UP000035337"/>
    </source>
</evidence>
<proteinExistence type="predicted"/>
<reference evidence="2 3" key="1">
    <citation type="submission" date="2014-09" db="EMBL/GenBank/DDBJ databases">
        <title>Complete genome sequence of Endomicrobium proavitum.</title>
        <authorList>
            <person name="Zheng H."/>
        </authorList>
    </citation>
    <scope>NUCLEOTIDE SEQUENCE [LARGE SCALE GENOMIC DNA]</scope>
    <source>
        <strain evidence="2 3">Rsa215</strain>
    </source>
</reference>
<protein>
    <submittedName>
        <fullName evidence="2">Putative Antitoxin YobK</fullName>
    </submittedName>
</protein>
<dbReference type="RefSeq" id="WP_052570292.1">
    <property type="nucleotide sequence ID" value="NZ_CP009498.1"/>
</dbReference>
<dbReference type="Gene3D" id="3.40.1580.10">
    <property type="entry name" value="SMI1/KNR4-like"/>
    <property type="match status" value="1"/>
</dbReference>
<organism evidence="2 3">
    <name type="scientific">Endomicrobium proavitum</name>
    <dbReference type="NCBI Taxonomy" id="1408281"/>
    <lineage>
        <taxon>Bacteria</taxon>
        <taxon>Pseudomonadati</taxon>
        <taxon>Elusimicrobiota</taxon>
        <taxon>Endomicrobiia</taxon>
        <taxon>Endomicrobiales</taxon>
        <taxon>Endomicrobiaceae</taxon>
        <taxon>Endomicrobium</taxon>
    </lineage>
</organism>
<feature type="domain" description="Knr4/Smi1-like" evidence="1">
    <location>
        <begin position="23"/>
        <end position="133"/>
    </location>
</feature>
<dbReference type="STRING" id="1408281.Epro_0494"/>
<accession>A0A0G3WHR9</accession>
<evidence type="ECO:0000259" key="1">
    <source>
        <dbReference type="SMART" id="SM00860"/>
    </source>
</evidence>